<protein>
    <submittedName>
        <fullName evidence="5">Uncharacterized protein</fullName>
    </submittedName>
</protein>
<gene>
    <name evidence="5" type="ORF">METZ01_LOCUS103246</name>
</gene>
<feature type="compositionally biased region" description="Basic residues" evidence="4">
    <location>
        <begin position="291"/>
        <end position="303"/>
    </location>
</feature>
<keyword evidence="1" id="KW-0285">Flavoprotein</keyword>
<evidence type="ECO:0000313" key="5">
    <source>
        <dbReference type="EMBL" id="SVA50392.1"/>
    </source>
</evidence>
<dbReference type="GO" id="GO:0018580">
    <property type="term" value="F:nitronate monooxygenase activity"/>
    <property type="evidence" value="ECO:0007669"/>
    <property type="project" value="InterPro"/>
</dbReference>
<evidence type="ECO:0000256" key="4">
    <source>
        <dbReference type="SAM" id="MobiDB-lite"/>
    </source>
</evidence>
<dbReference type="SUPFAM" id="SSF51412">
    <property type="entry name" value="Inosine monophosphate dehydrogenase (IMPDH)"/>
    <property type="match status" value="1"/>
</dbReference>
<name>A0A381WD69_9ZZZZ</name>
<dbReference type="Pfam" id="PF03060">
    <property type="entry name" value="NMO"/>
    <property type="match status" value="1"/>
</dbReference>
<dbReference type="InterPro" id="IPR013785">
    <property type="entry name" value="Aldolase_TIM"/>
</dbReference>
<organism evidence="5">
    <name type="scientific">marine metagenome</name>
    <dbReference type="NCBI Taxonomy" id="408172"/>
    <lineage>
        <taxon>unclassified sequences</taxon>
        <taxon>metagenomes</taxon>
        <taxon>ecological metagenomes</taxon>
    </lineage>
</organism>
<dbReference type="InterPro" id="IPR004136">
    <property type="entry name" value="NMO"/>
</dbReference>
<keyword evidence="2" id="KW-0288">FMN</keyword>
<accession>A0A381WD69</accession>
<dbReference type="PANTHER" id="PTHR32332:SF38">
    <property type="entry name" value="MONOOXYGENASE RV1533-RELATED"/>
    <property type="match status" value="1"/>
</dbReference>
<feature type="region of interest" description="Disordered" evidence="4">
    <location>
        <begin position="283"/>
        <end position="306"/>
    </location>
</feature>
<dbReference type="CDD" id="cd04730">
    <property type="entry name" value="NPD_like"/>
    <property type="match status" value="1"/>
</dbReference>
<dbReference type="Gene3D" id="3.20.20.70">
    <property type="entry name" value="Aldolase class I"/>
    <property type="match status" value="1"/>
</dbReference>
<evidence type="ECO:0000256" key="2">
    <source>
        <dbReference type="ARBA" id="ARBA00022643"/>
    </source>
</evidence>
<proteinExistence type="predicted"/>
<reference evidence="5" key="1">
    <citation type="submission" date="2018-05" db="EMBL/GenBank/DDBJ databases">
        <authorList>
            <person name="Lanie J.A."/>
            <person name="Ng W.-L."/>
            <person name="Kazmierczak K.M."/>
            <person name="Andrzejewski T.M."/>
            <person name="Davidsen T.M."/>
            <person name="Wayne K.J."/>
            <person name="Tettelin H."/>
            <person name="Glass J.I."/>
            <person name="Rusch D."/>
            <person name="Podicherti R."/>
            <person name="Tsui H.-C.T."/>
            <person name="Winkler M.E."/>
        </authorList>
    </citation>
    <scope>NUCLEOTIDE SEQUENCE</scope>
</reference>
<dbReference type="EMBL" id="UINC01011414">
    <property type="protein sequence ID" value="SVA50392.1"/>
    <property type="molecule type" value="Genomic_DNA"/>
</dbReference>
<evidence type="ECO:0000256" key="3">
    <source>
        <dbReference type="ARBA" id="ARBA00023002"/>
    </source>
</evidence>
<dbReference type="AlphaFoldDB" id="A0A381WD69"/>
<keyword evidence="3" id="KW-0560">Oxidoreductase</keyword>
<sequence length="393" mass="42436">MITLYAYYYPRGLKMNSRICELLNIEFPLVAFSHCKDVVAAVSKAGGMGVLGAVGMHPETLEQELNWIDDHIDGKPYGVDVLIPNKFVGKEEKLKAEDWAAMIPQEYRDFRADTLKKYEVDGEDLRGQTTQNSGFGNNMKEEGAQKLLEVAFSHPIKLIANALGVPPKWMLDMGKENNVAVAALVGAKQHAIKQVEAGIDILVVSGTEGGGHVGSVSGLVLVPEVHKAIQPYGDIPILAAGGIATGQQMAGVMAMGAAGVWCASVFLTTPEAETSPTVKEKMLAASSSHTVRSRSRTGKHSRQLKSAWTDAWEAPDAPDPLPMPLQTMVGEPALSKIDKAAENGHKGAKQLATYWVGQGIGLVDETISAGQTVQKFKEEFIEAYERVDSFFED</sequence>
<evidence type="ECO:0000256" key="1">
    <source>
        <dbReference type="ARBA" id="ARBA00022630"/>
    </source>
</evidence>
<dbReference type="PANTHER" id="PTHR32332">
    <property type="entry name" value="2-NITROPROPANE DIOXYGENASE"/>
    <property type="match status" value="1"/>
</dbReference>